<accession>A0ABP8K8E5</accession>
<reference evidence="2" key="1">
    <citation type="journal article" date="2019" name="Int. J. Syst. Evol. Microbiol.">
        <title>The Global Catalogue of Microorganisms (GCM) 10K type strain sequencing project: providing services to taxonomists for standard genome sequencing and annotation.</title>
        <authorList>
            <consortium name="The Broad Institute Genomics Platform"/>
            <consortium name="The Broad Institute Genome Sequencing Center for Infectious Disease"/>
            <person name="Wu L."/>
            <person name="Ma J."/>
        </authorList>
    </citation>
    <scope>NUCLEOTIDE SEQUENCE [LARGE SCALE GENOMIC DNA]</scope>
    <source>
        <strain evidence="2">JCM 17925</strain>
    </source>
</reference>
<keyword evidence="2" id="KW-1185">Reference proteome</keyword>
<name>A0ABP8K8E5_9BACT</name>
<proteinExistence type="predicted"/>
<gene>
    <name evidence="1" type="ORF">GCM10023187_17270</name>
</gene>
<evidence type="ECO:0000313" key="1">
    <source>
        <dbReference type="EMBL" id="GAA4402310.1"/>
    </source>
</evidence>
<organism evidence="1 2">
    <name type="scientific">Nibrella viscosa</name>
    <dbReference type="NCBI Taxonomy" id="1084524"/>
    <lineage>
        <taxon>Bacteria</taxon>
        <taxon>Pseudomonadati</taxon>
        <taxon>Bacteroidota</taxon>
        <taxon>Cytophagia</taxon>
        <taxon>Cytophagales</taxon>
        <taxon>Spirosomataceae</taxon>
        <taxon>Nibrella</taxon>
    </lineage>
</organism>
<evidence type="ECO:0000313" key="2">
    <source>
        <dbReference type="Proteomes" id="UP001500936"/>
    </source>
</evidence>
<comment type="caution">
    <text evidence="1">The sequence shown here is derived from an EMBL/GenBank/DDBJ whole genome shotgun (WGS) entry which is preliminary data.</text>
</comment>
<dbReference type="EMBL" id="BAABHB010000003">
    <property type="protein sequence ID" value="GAA4402310.1"/>
    <property type="molecule type" value="Genomic_DNA"/>
</dbReference>
<sequence length="133" mass="15040">MTLEELKERIKDEIVLHEGDVAEWEWRQKGLTAEAQQLGLSPADFSRLVNQVSYAVAPDFGRISELKSRIIDTAQKQQKQLYQSDMRSFVEEADRARLSRAFVTDKWIPALLDAIPDAPPAPTPVPPSQPLNQ</sequence>
<dbReference type="Proteomes" id="UP001500936">
    <property type="component" value="Unassembled WGS sequence"/>
</dbReference>
<protein>
    <submittedName>
        <fullName evidence="1">Uncharacterized protein</fullName>
    </submittedName>
</protein>
<dbReference type="RefSeq" id="WP_345266020.1">
    <property type="nucleotide sequence ID" value="NZ_BAABHB010000003.1"/>
</dbReference>